<feature type="active site" description="O-(5'-phospho-DNA)-serine intermediate" evidence="4 5">
    <location>
        <position position="17"/>
    </location>
</feature>
<dbReference type="InterPro" id="IPR006118">
    <property type="entry name" value="Recombinase_CS"/>
</dbReference>
<feature type="coiled-coil region" evidence="6">
    <location>
        <begin position="379"/>
        <end position="429"/>
    </location>
</feature>
<dbReference type="SUPFAM" id="SSF53041">
    <property type="entry name" value="Resolvase-like"/>
    <property type="match status" value="1"/>
</dbReference>
<evidence type="ECO:0000313" key="10">
    <source>
        <dbReference type="Proteomes" id="UP000006746"/>
    </source>
</evidence>
<evidence type="ECO:0000256" key="3">
    <source>
        <dbReference type="ARBA" id="ARBA00023172"/>
    </source>
</evidence>
<dbReference type="InterPro" id="IPR006119">
    <property type="entry name" value="Resolv_N"/>
</dbReference>
<evidence type="ECO:0000259" key="8">
    <source>
        <dbReference type="PROSITE" id="PS51737"/>
    </source>
</evidence>
<dbReference type="Pfam" id="PF13408">
    <property type="entry name" value="Zn_ribbon_recom"/>
    <property type="match status" value="1"/>
</dbReference>
<dbReference type="InterPro" id="IPR011109">
    <property type="entry name" value="DNA_bind_recombinase_dom"/>
</dbReference>
<dbReference type="PROSITE" id="PS00397">
    <property type="entry name" value="RECOMBINASES_1"/>
    <property type="match status" value="1"/>
</dbReference>
<dbReference type="CDD" id="cd00338">
    <property type="entry name" value="Ser_Recombinase"/>
    <property type="match status" value="1"/>
</dbReference>
<dbReference type="eggNOG" id="COG1961">
    <property type="taxonomic scope" value="Bacteria"/>
</dbReference>
<dbReference type="GO" id="GO:0000150">
    <property type="term" value="F:DNA strand exchange activity"/>
    <property type="evidence" value="ECO:0007669"/>
    <property type="project" value="InterPro"/>
</dbReference>
<dbReference type="PROSITE" id="PS51737">
    <property type="entry name" value="RECOMBINASE_DNA_BIND"/>
    <property type="match status" value="1"/>
</dbReference>
<feature type="domain" description="Recombinase" evidence="8">
    <location>
        <begin position="165"/>
        <end position="280"/>
    </location>
</feature>
<dbReference type="PROSITE" id="PS51736">
    <property type="entry name" value="RECOMBINASES_3"/>
    <property type="match status" value="1"/>
</dbReference>
<accession>K2JTG3</accession>
<keyword evidence="2" id="KW-0238">DNA-binding</keyword>
<keyword evidence="10" id="KW-1185">Reference proteome</keyword>
<dbReference type="Proteomes" id="UP000006746">
    <property type="component" value="Unassembled WGS sequence"/>
</dbReference>
<keyword evidence="1" id="KW-0229">DNA integration</keyword>
<dbReference type="InterPro" id="IPR050639">
    <property type="entry name" value="SSR_resolvase"/>
</dbReference>
<reference evidence="9 10" key="1">
    <citation type="journal article" date="2012" name="J. Bacteriol.">
        <title>Genome Sequence of Oceanibaculum indicum Type Strain P24.</title>
        <authorList>
            <person name="Lai Q."/>
            <person name="Shao Z."/>
        </authorList>
    </citation>
    <scope>NUCLEOTIDE SEQUENCE [LARGE SCALE GENOMIC DNA]</scope>
    <source>
        <strain evidence="9 10">P24</strain>
    </source>
</reference>
<evidence type="ECO:0000313" key="9">
    <source>
        <dbReference type="EMBL" id="EKE68460.1"/>
    </source>
</evidence>
<protein>
    <submittedName>
        <fullName evidence="9">Resolvase</fullName>
    </submittedName>
</protein>
<dbReference type="Gene3D" id="3.40.50.1390">
    <property type="entry name" value="Resolvase, N-terminal catalytic domain"/>
    <property type="match status" value="1"/>
</dbReference>
<dbReference type="STRING" id="1207063.P24_17558"/>
<evidence type="ECO:0000256" key="5">
    <source>
        <dbReference type="PROSITE-ProRule" id="PRU10137"/>
    </source>
</evidence>
<comment type="caution">
    <text evidence="9">The sequence shown here is derived from an EMBL/GenBank/DDBJ whole genome shotgun (WGS) entry which is preliminary data.</text>
</comment>
<dbReference type="AlphaFoldDB" id="K2JTG3"/>
<evidence type="ECO:0000256" key="2">
    <source>
        <dbReference type="ARBA" id="ARBA00023125"/>
    </source>
</evidence>
<dbReference type="PANTHER" id="PTHR30461">
    <property type="entry name" value="DNA-INVERTASE FROM LAMBDOID PROPHAGE"/>
    <property type="match status" value="1"/>
</dbReference>
<organism evidence="9 10">
    <name type="scientific">Oceanibaculum indicum P24</name>
    <dbReference type="NCBI Taxonomy" id="1207063"/>
    <lineage>
        <taxon>Bacteria</taxon>
        <taxon>Pseudomonadati</taxon>
        <taxon>Pseudomonadota</taxon>
        <taxon>Alphaproteobacteria</taxon>
        <taxon>Rhodospirillales</taxon>
        <taxon>Oceanibaculaceae</taxon>
        <taxon>Oceanibaculum</taxon>
    </lineage>
</organism>
<keyword evidence="3" id="KW-0233">DNA recombination</keyword>
<evidence type="ECO:0000259" key="7">
    <source>
        <dbReference type="PROSITE" id="PS51736"/>
    </source>
</evidence>
<gene>
    <name evidence="9" type="ORF">P24_17558</name>
</gene>
<dbReference type="InterPro" id="IPR038109">
    <property type="entry name" value="DNA_bind_recomb_sf"/>
</dbReference>
<keyword evidence="6" id="KW-0175">Coiled coil</keyword>
<dbReference type="InterPro" id="IPR025827">
    <property type="entry name" value="Zn_ribbon_recom_dom"/>
</dbReference>
<feature type="domain" description="Resolvase/invertase-type recombinase catalytic" evidence="7">
    <location>
        <begin position="9"/>
        <end position="162"/>
    </location>
</feature>
<evidence type="ECO:0000256" key="1">
    <source>
        <dbReference type="ARBA" id="ARBA00022908"/>
    </source>
</evidence>
<dbReference type="GO" id="GO:0003677">
    <property type="term" value="F:DNA binding"/>
    <property type="evidence" value="ECO:0007669"/>
    <property type="project" value="UniProtKB-KW"/>
</dbReference>
<dbReference type="Gene3D" id="3.90.1750.20">
    <property type="entry name" value="Putative Large Serine Recombinase, Chain B, Domain 2"/>
    <property type="match status" value="1"/>
</dbReference>
<evidence type="ECO:0000256" key="4">
    <source>
        <dbReference type="PIRSR" id="PIRSR606118-50"/>
    </source>
</evidence>
<dbReference type="Pfam" id="PF00239">
    <property type="entry name" value="Resolvase"/>
    <property type="match status" value="1"/>
</dbReference>
<evidence type="ECO:0000256" key="6">
    <source>
        <dbReference type="SAM" id="Coils"/>
    </source>
</evidence>
<proteinExistence type="predicted"/>
<dbReference type="EMBL" id="AMRL01000036">
    <property type="protein sequence ID" value="EKE68460.1"/>
    <property type="molecule type" value="Genomic_DNA"/>
</dbReference>
<dbReference type="GO" id="GO:0015074">
    <property type="term" value="P:DNA integration"/>
    <property type="evidence" value="ECO:0007669"/>
    <property type="project" value="UniProtKB-KW"/>
</dbReference>
<dbReference type="InterPro" id="IPR036162">
    <property type="entry name" value="Resolvase-like_N_sf"/>
</dbReference>
<dbReference type="PANTHER" id="PTHR30461:SF23">
    <property type="entry name" value="DNA RECOMBINASE-RELATED"/>
    <property type="match status" value="1"/>
</dbReference>
<name>K2JTG3_9PROT</name>
<sequence length="548" mass="62034">MKNDLKQGIAVIYCRVSSAAQVAKGQGNASQRTRCEEFARMKGYQVTACFEDEAVSGGVIDRPGMLSMLAYLKKHRRDGQHVVLIDDISRLARSIRGHLDLREAIAETGARLESPSVEFGEDSDSILVENLLASVSQHQRQKNTEQTANRMRSRLLNGYWTFSCPPGYRYEARPGEGKVLVRDEPLASIIAQAMEFYASGRFQTQAEVKRYFEGFPEFPKTRHGTVTNENVNRILTRLLYAGYLERPEWAVSLRKARHEPLVSLETYQRIQERLNGKAKVPARADLDESFPLRGFVLCTCGKPLTACWSKSKTGRKHPYYMCFNRACPENRKSIRREVIEGQFTAMLAGMQPSEKMFALAKDMAARVWDQLGEQAAAMREDIRRRMAAIEKQTASLLDRIVEASSQTVIARYEQRITELERERLMMAERLETKARPRKTFGEMFELTLDVIANPCSSWQNGDIGRRHAILKTAFDDRLVYCRNGGFRTPETSRIFSMLGGFCNPKAGLAEGEGFEPSVRLHAQRFSRPSHSTTLAPLRRIAVGRAGDV</sequence>
<dbReference type="SMART" id="SM00857">
    <property type="entry name" value="Resolvase"/>
    <property type="match status" value="1"/>
</dbReference>